<dbReference type="Proteomes" id="UP000046395">
    <property type="component" value="Unassembled WGS sequence"/>
</dbReference>
<organism evidence="2 3">
    <name type="scientific">Trichuris muris</name>
    <name type="common">Mouse whipworm</name>
    <dbReference type="NCBI Taxonomy" id="70415"/>
    <lineage>
        <taxon>Eukaryota</taxon>
        <taxon>Metazoa</taxon>
        <taxon>Ecdysozoa</taxon>
        <taxon>Nematoda</taxon>
        <taxon>Enoplea</taxon>
        <taxon>Dorylaimia</taxon>
        <taxon>Trichinellida</taxon>
        <taxon>Trichuridae</taxon>
        <taxon>Trichuris</taxon>
    </lineage>
</organism>
<protein>
    <submittedName>
        <fullName evidence="3">Uncharacterized protein</fullName>
    </submittedName>
</protein>
<name>A0A5S6QKZ3_TRIMR</name>
<evidence type="ECO:0000313" key="3">
    <source>
        <dbReference type="WBParaSite" id="TMUE_2000007844.1"/>
    </source>
</evidence>
<keyword evidence="2" id="KW-1185">Reference proteome</keyword>
<feature type="region of interest" description="Disordered" evidence="1">
    <location>
        <begin position="141"/>
        <end position="179"/>
    </location>
</feature>
<evidence type="ECO:0000313" key="2">
    <source>
        <dbReference type="Proteomes" id="UP000046395"/>
    </source>
</evidence>
<sequence>MRRVCSGIWRFKNGEKEINCQRGRPSCKKMRKANLSKRGRPAGLLRSKSTLGGILTASDYLRESFLGVHRLRQHFFERLPYHVVSLNETAVDCEAHFCTLSTFIHSDDKHNLPGDYLILAQCPDAPMLIQHDKKVCGEQSLGVDEGKFPSANTEDVTRRASPAYAPGQRQEAAHPLPSQ</sequence>
<accession>A0A5S6QKZ3</accession>
<dbReference type="AlphaFoldDB" id="A0A5S6QKZ3"/>
<dbReference type="WBParaSite" id="TMUE_2000007844.1">
    <property type="protein sequence ID" value="TMUE_2000007844.1"/>
    <property type="gene ID" value="WBGene00300022"/>
</dbReference>
<evidence type="ECO:0000256" key="1">
    <source>
        <dbReference type="SAM" id="MobiDB-lite"/>
    </source>
</evidence>
<reference evidence="3" key="1">
    <citation type="submission" date="2019-12" db="UniProtKB">
        <authorList>
            <consortium name="WormBaseParasite"/>
        </authorList>
    </citation>
    <scope>IDENTIFICATION</scope>
</reference>
<proteinExistence type="predicted"/>